<comment type="caution">
    <text evidence="1">The sequence shown here is derived from an EMBL/GenBank/DDBJ whole genome shotgun (WGS) entry which is preliminary data.</text>
</comment>
<accession>A0A286U3E4</accession>
<evidence type="ECO:0000313" key="1">
    <source>
        <dbReference type="EMBL" id="GAX62649.1"/>
    </source>
</evidence>
<keyword evidence="2" id="KW-1185">Reference proteome</keyword>
<sequence length="120" mass="13041">MKMKKIFVISVLVLSISFFVQGSFINDAEAKKYSDHSTAGKVGLVAASTVTTAVYMPFKAAYALLGGVASGLTYAVSVTSESESAYRIAHKAFTGDWYIHPDILTSHKYLHFVGPENKKD</sequence>
<name>A0A286U3E4_9BACT</name>
<dbReference type="Proteomes" id="UP000218542">
    <property type="component" value="Unassembled WGS sequence"/>
</dbReference>
<dbReference type="AlphaFoldDB" id="A0A286U3E4"/>
<organism evidence="1 2">
    <name type="scientific">Candidatus Scalindua japonica</name>
    <dbReference type="NCBI Taxonomy" id="1284222"/>
    <lineage>
        <taxon>Bacteria</taxon>
        <taxon>Pseudomonadati</taxon>
        <taxon>Planctomycetota</taxon>
        <taxon>Candidatus Brocadiia</taxon>
        <taxon>Candidatus Brocadiales</taxon>
        <taxon>Candidatus Scalinduaceae</taxon>
        <taxon>Candidatus Scalindua</taxon>
    </lineage>
</organism>
<proteinExistence type="predicted"/>
<gene>
    <name evidence="1" type="ORF">SCALIN_C38_0012</name>
</gene>
<reference evidence="2" key="1">
    <citation type="journal article" date="2017" name="Environ. Microbiol. Rep.">
        <title>Genetic Diversity of Marine Anaerobic Ammonium-Oxidizing Bacteria as Revealed by Genomic and Proteomic Analyses of 'Candidatus Scalindua japonica'.</title>
        <authorList>
            <person name="Oshiki M."/>
            <person name="Mizuto K."/>
            <person name="Kimura Z."/>
            <person name="Kindaichi T."/>
            <person name="Satoh H."/>
            <person name="Okabe S."/>
        </authorList>
    </citation>
    <scope>NUCLEOTIDE SEQUENCE [LARGE SCALE GENOMIC DNA]</scope>
    <source>
        <strain evidence="2">husup-a2</strain>
    </source>
</reference>
<evidence type="ECO:0000313" key="2">
    <source>
        <dbReference type="Proteomes" id="UP000218542"/>
    </source>
</evidence>
<dbReference type="EMBL" id="BAOS01000038">
    <property type="protein sequence ID" value="GAX62649.1"/>
    <property type="molecule type" value="Genomic_DNA"/>
</dbReference>
<protein>
    <submittedName>
        <fullName evidence="1">Uncharacterized protein</fullName>
    </submittedName>
</protein>